<name>A0ABX7SYB5_9FLAO</name>
<gene>
    <name evidence="1" type="ORF">JL193_01215</name>
</gene>
<protein>
    <submittedName>
        <fullName evidence="1">Helix-turn-helix domain-containing protein</fullName>
    </submittedName>
</protein>
<organism evidence="1 2">
    <name type="scientific">Polaribacter batillariae</name>
    <dbReference type="NCBI Taxonomy" id="2808900"/>
    <lineage>
        <taxon>Bacteria</taxon>
        <taxon>Pseudomonadati</taxon>
        <taxon>Bacteroidota</taxon>
        <taxon>Flavobacteriia</taxon>
        <taxon>Flavobacteriales</taxon>
        <taxon>Flavobacteriaceae</taxon>
    </lineage>
</organism>
<dbReference type="EMBL" id="CP071795">
    <property type="protein sequence ID" value="QTD39247.1"/>
    <property type="molecule type" value="Genomic_DNA"/>
</dbReference>
<accession>A0ABX7SYB5</accession>
<keyword evidence="2" id="KW-1185">Reference proteome</keyword>
<evidence type="ECO:0000313" key="2">
    <source>
        <dbReference type="Proteomes" id="UP000663935"/>
    </source>
</evidence>
<dbReference type="Proteomes" id="UP000663935">
    <property type="component" value="Chromosome"/>
</dbReference>
<sequence>MFQYAKKITLSIKEESVELRKLYESTTTELRRDRLKMLYYIKSGKYIYRNAIAKKLGRRPTTIGNWIKDYETGGLSNLLEIHSGGNNTVHISDRAKAYISKTLSNSDTTITSYIELQAHIAEDLSEMINYGALYAHCRRKHKSKLKVSRKSHYKKDLKAEMVFKKPRKHF</sequence>
<reference evidence="1 2" key="1">
    <citation type="submission" date="2021-03" db="EMBL/GenBank/DDBJ databases">
        <title>Complete genome of Polaribacter_sp.G4M1.</title>
        <authorList>
            <person name="Jeong S.W."/>
            <person name="Bae J.W."/>
        </authorList>
    </citation>
    <scope>NUCLEOTIDE SEQUENCE [LARGE SCALE GENOMIC DNA]</scope>
    <source>
        <strain evidence="1 2">G4M1</strain>
    </source>
</reference>
<evidence type="ECO:0000313" key="1">
    <source>
        <dbReference type="EMBL" id="QTD39247.1"/>
    </source>
</evidence>
<proteinExistence type="predicted"/>